<dbReference type="OrthoDB" id="4156665at2759"/>
<organism evidence="2 3">
    <name type="scientific">Penicillium vulpinum</name>
    <dbReference type="NCBI Taxonomy" id="29845"/>
    <lineage>
        <taxon>Eukaryota</taxon>
        <taxon>Fungi</taxon>
        <taxon>Dikarya</taxon>
        <taxon>Ascomycota</taxon>
        <taxon>Pezizomycotina</taxon>
        <taxon>Eurotiomycetes</taxon>
        <taxon>Eurotiomycetidae</taxon>
        <taxon>Eurotiales</taxon>
        <taxon>Aspergillaceae</taxon>
        <taxon>Penicillium</taxon>
    </lineage>
</organism>
<accession>A0A1V6S8V6</accession>
<comment type="caution">
    <text evidence="2">The sequence shown here is derived from an EMBL/GenBank/DDBJ whole genome shotgun (WGS) entry which is preliminary data.</text>
</comment>
<feature type="region of interest" description="Disordered" evidence="1">
    <location>
        <begin position="1"/>
        <end position="23"/>
    </location>
</feature>
<dbReference type="AlphaFoldDB" id="A0A1V6S8V6"/>
<gene>
    <name evidence="2" type="ORF">PENVUL_c004G06054</name>
</gene>
<dbReference type="Proteomes" id="UP000191518">
    <property type="component" value="Unassembled WGS sequence"/>
</dbReference>
<feature type="region of interest" description="Disordered" evidence="1">
    <location>
        <begin position="137"/>
        <end position="172"/>
    </location>
</feature>
<reference evidence="3" key="1">
    <citation type="journal article" date="2017" name="Nat. Microbiol.">
        <title>Global analysis of biosynthetic gene clusters reveals vast potential of secondary metabolite production in Penicillium species.</title>
        <authorList>
            <person name="Nielsen J.C."/>
            <person name="Grijseels S."/>
            <person name="Prigent S."/>
            <person name="Ji B."/>
            <person name="Dainat J."/>
            <person name="Nielsen K.F."/>
            <person name="Frisvad J.C."/>
            <person name="Workman M."/>
            <person name="Nielsen J."/>
        </authorList>
    </citation>
    <scope>NUCLEOTIDE SEQUENCE [LARGE SCALE GENOMIC DNA]</scope>
    <source>
        <strain evidence="3">IBT 29486</strain>
    </source>
</reference>
<keyword evidence="3" id="KW-1185">Reference proteome</keyword>
<name>A0A1V6S8V6_9EURO</name>
<proteinExistence type="predicted"/>
<protein>
    <submittedName>
        <fullName evidence="2">Uncharacterized protein</fullName>
    </submittedName>
</protein>
<dbReference type="EMBL" id="MDYP01000004">
    <property type="protein sequence ID" value="OQE10482.1"/>
    <property type="molecule type" value="Genomic_DNA"/>
</dbReference>
<sequence>MTSRAHSTAGFEISLAPPPNPPHPHLKIEIDSDARIYPFWSCDGEEHQDFPKTIKQYYELDSDKLDSLMVFFEQFLPRATETTSYPRIADTWLKWDYKESRWLQRTIDIETKRCIFGVFIGLTGELVDPSLPNPRRYHASLDKPAQKPKPPPKPSGIAPSNAGIVHAQSRDKPKKGFWALFW</sequence>
<evidence type="ECO:0000256" key="1">
    <source>
        <dbReference type="SAM" id="MobiDB-lite"/>
    </source>
</evidence>
<evidence type="ECO:0000313" key="2">
    <source>
        <dbReference type="EMBL" id="OQE10482.1"/>
    </source>
</evidence>
<evidence type="ECO:0000313" key="3">
    <source>
        <dbReference type="Proteomes" id="UP000191518"/>
    </source>
</evidence>